<evidence type="ECO:0000313" key="9">
    <source>
        <dbReference type="Proteomes" id="UP001144323"/>
    </source>
</evidence>
<evidence type="ECO:0000256" key="5">
    <source>
        <dbReference type="ARBA" id="ARBA00023136"/>
    </source>
</evidence>
<gene>
    <name evidence="8" type="ORF">LMG27198_13330</name>
</gene>
<dbReference type="GO" id="GO:0009055">
    <property type="term" value="F:electron transfer activity"/>
    <property type="evidence" value="ECO:0007669"/>
    <property type="project" value="InterPro"/>
</dbReference>
<dbReference type="PANTHER" id="PTHR30485">
    <property type="entry name" value="NI/FE-HYDROGENASE 1 B-TYPE CYTOCHROME SUBUNIT"/>
    <property type="match status" value="1"/>
</dbReference>
<feature type="domain" description="Cytochrome b561 bacterial/Ni-hydrogenase" evidence="7">
    <location>
        <begin position="24"/>
        <end position="199"/>
    </location>
</feature>
<dbReference type="PANTHER" id="PTHR30485:SF2">
    <property type="entry name" value="BLL0597 PROTEIN"/>
    <property type="match status" value="1"/>
</dbReference>
<evidence type="ECO:0000313" key="8">
    <source>
        <dbReference type="EMBL" id="GLI92341.1"/>
    </source>
</evidence>
<dbReference type="SUPFAM" id="SSF81342">
    <property type="entry name" value="Transmembrane di-heme cytochromes"/>
    <property type="match status" value="1"/>
</dbReference>
<feature type="transmembrane region" description="Helical" evidence="6">
    <location>
        <begin position="53"/>
        <end position="74"/>
    </location>
</feature>
<evidence type="ECO:0000259" key="7">
    <source>
        <dbReference type="Pfam" id="PF01292"/>
    </source>
</evidence>
<evidence type="ECO:0000256" key="1">
    <source>
        <dbReference type="ARBA" id="ARBA00004651"/>
    </source>
</evidence>
<reference evidence="8" key="1">
    <citation type="journal article" date="2023" name="Int. J. Syst. Evol. Microbiol.">
        <title>Methylocystis iwaonis sp. nov., a type II methane-oxidizing bacterium from surface soil of a rice paddy field in Japan, and emended description of the genus Methylocystis (ex Whittenbury et al. 1970) Bowman et al. 1993.</title>
        <authorList>
            <person name="Kaise H."/>
            <person name="Sawadogo J.B."/>
            <person name="Alam M.S."/>
            <person name="Ueno C."/>
            <person name="Dianou D."/>
            <person name="Shinjo R."/>
            <person name="Asakawa S."/>
        </authorList>
    </citation>
    <scope>NUCLEOTIDE SEQUENCE</scope>
    <source>
        <strain evidence="8">LMG27198</strain>
    </source>
</reference>
<feature type="transmembrane region" description="Helical" evidence="6">
    <location>
        <begin position="218"/>
        <end position="238"/>
    </location>
</feature>
<dbReference type="InterPro" id="IPR016174">
    <property type="entry name" value="Di-haem_cyt_TM"/>
</dbReference>
<keyword evidence="2" id="KW-1003">Cell membrane</keyword>
<comment type="subcellular location">
    <subcellularLocation>
        <location evidence="1">Cell membrane</location>
        <topology evidence="1">Multi-pass membrane protein</topology>
    </subcellularLocation>
</comment>
<protein>
    <recommendedName>
        <fullName evidence="7">Cytochrome b561 bacterial/Ni-hydrogenase domain-containing protein</fullName>
    </recommendedName>
</protein>
<dbReference type="GO" id="GO:0020037">
    <property type="term" value="F:heme binding"/>
    <property type="evidence" value="ECO:0007669"/>
    <property type="project" value="TreeGrafter"/>
</dbReference>
<evidence type="ECO:0000256" key="6">
    <source>
        <dbReference type="SAM" id="Phobius"/>
    </source>
</evidence>
<comment type="caution">
    <text evidence="8">The sequence shown here is derived from an EMBL/GenBank/DDBJ whole genome shotgun (WGS) entry which is preliminary data.</text>
</comment>
<keyword evidence="3 6" id="KW-0812">Transmembrane</keyword>
<keyword evidence="5 6" id="KW-0472">Membrane</keyword>
<feature type="transmembrane region" description="Helical" evidence="6">
    <location>
        <begin position="31"/>
        <end position="47"/>
    </location>
</feature>
<proteinExistence type="predicted"/>
<dbReference type="AlphaFoldDB" id="A0A9W6GT16"/>
<accession>A0A9W6GT16</accession>
<dbReference type="InterPro" id="IPR011577">
    <property type="entry name" value="Cyt_b561_bac/Ni-Hgenase"/>
</dbReference>
<organism evidence="8 9">
    <name type="scientific">Methylocystis echinoides</name>
    <dbReference type="NCBI Taxonomy" id="29468"/>
    <lineage>
        <taxon>Bacteria</taxon>
        <taxon>Pseudomonadati</taxon>
        <taxon>Pseudomonadota</taxon>
        <taxon>Alphaproteobacteria</taxon>
        <taxon>Hyphomicrobiales</taxon>
        <taxon>Methylocystaceae</taxon>
        <taxon>Methylocystis</taxon>
    </lineage>
</organism>
<keyword evidence="4 6" id="KW-1133">Transmembrane helix</keyword>
<name>A0A9W6GT16_9HYPH</name>
<evidence type="ECO:0000256" key="4">
    <source>
        <dbReference type="ARBA" id="ARBA00022989"/>
    </source>
</evidence>
<keyword evidence="9" id="KW-1185">Reference proteome</keyword>
<feature type="transmembrane region" description="Helical" evidence="6">
    <location>
        <begin position="166"/>
        <end position="187"/>
    </location>
</feature>
<dbReference type="Proteomes" id="UP001144323">
    <property type="component" value="Unassembled WGS sequence"/>
</dbReference>
<dbReference type="Pfam" id="PF01292">
    <property type="entry name" value="Ni_hydr_CYTB"/>
    <property type="match status" value="1"/>
</dbReference>
<dbReference type="GO" id="GO:0022904">
    <property type="term" value="P:respiratory electron transport chain"/>
    <property type="evidence" value="ECO:0007669"/>
    <property type="project" value="InterPro"/>
</dbReference>
<dbReference type="EMBL" id="BSEC01000001">
    <property type="protein sequence ID" value="GLI92341.1"/>
    <property type="molecule type" value="Genomic_DNA"/>
</dbReference>
<dbReference type="InterPro" id="IPR051542">
    <property type="entry name" value="Hydrogenase_cytochrome"/>
</dbReference>
<dbReference type="Gene3D" id="1.20.950.20">
    <property type="entry name" value="Transmembrane di-heme cytochromes, Chain C"/>
    <property type="match status" value="1"/>
</dbReference>
<dbReference type="GO" id="GO:0005886">
    <property type="term" value="C:plasma membrane"/>
    <property type="evidence" value="ECO:0007669"/>
    <property type="project" value="UniProtKB-SubCell"/>
</dbReference>
<sequence length="248" mass="27374">MTTLENHRITSPASYREAATFRRVWDWPTRLVHWGLAASILGAYVSNRLGASYFSLHLFFGYATIVLVVFRLIWGVVGTRHARFVNFLEGPRGVLRYVSAVGRKRRTRYAGHNPLGALMVITLLLVTGAQAALGLFGNDEIFNLGPFAGLVSKEASLFLTSLHRRLFYVIVFAVVFHIGAVLIHVFVKREPLILAMITGRKPADIVLPEEAIASSRSLLAILLFVALTAALIFGLDVAPRPDTDIASF</sequence>
<evidence type="ECO:0000256" key="3">
    <source>
        <dbReference type="ARBA" id="ARBA00022692"/>
    </source>
</evidence>
<dbReference type="RefSeq" id="WP_281801496.1">
    <property type="nucleotide sequence ID" value="NZ_BSEC01000001.1"/>
</dbReference>
<evidence type="ECO:0000256" key="2">
    <source>
        <dbReference type="ARBA" id="ARBA00022475"/>
    </source>
</evidence>
<feature type="transmembrane region" description="Helical" evidence="6">
    <location>
        <begin position="115"/>
        <end position="136"/>
    </location>
</feature>